<dbReference type="GO" id="GO:0003723">
    <property type="term" value="F:RNA binding"/>
    <property type="evidence" value="ECO:0007669"/>
    <property type="project" value="InterPro"/>
</dbReference>
<dbReference type="PANTHER" id="PTHR47926">
    <property type="entry name" value="PENTATRICOPEPTIDE REPEAT-CONTAINING PROTEIN"/>
    <property type="match status" value="1"/>
</dbReference>
<dbReference type="KEGG" id="smo:SELMODRAFT_439165"/>
<dbReference type="STRING" id="88036.D8R0V9"/>
<gene>
    <name evidence="3" type="ORF">SELMODRAFT_439165</name>
</gene>
<dbReference type="Gene3D" id="1.25.40.10">
    <property type="entry name" value="Tetratricopeptide repeat domain"/>
    <property type="match status" value="2"/>
</dbReference>
<feature type="repeat" description="PPR" evidence="2">
    <location>
        <begin position="143"/>
        <end position="178"/>
    </location>
</feature>
<dbReference type="PANTHER" id="PTHR47926:SF533">
    <property type="entry name" value="DYW DOMAIN-CONTAINING PROTEIN"/>
    <property type="match status" value="1"/>
</dbReference>
<organism evidence="4">
    <name type="scientific">Selaginella moellendorffii</name>
    <name type="common">Spikemoss</name>
    <dbReference type="NCBI Taxonomy" id="88036"/>
    <lineage>
        <taxon>Eukaryota</taxon>
        <taxon>Viridiplantae</taxon>
        <taxon>Streptophyta</taxon>
        <taxon>Embryophyta</taxon>
        <taxon>Tracheophyta</taxon>
        <taxon>Lycopodiopsida</taxon>
        <taxon>Selaginellales</taxon>
        <taxon>Selaginellaceae</taxon>
        <taxon>Selaginella</taxon>
    </lineage>
</organism>
<reference evidence="3 4" key="1">
    <citation type="journal article" date="2011" name="Science">
        <title>The Selaginella genome identifies genetic changes associated with the evolution of vascular plants.</title>
        <authorList>
            <person name="Banks J.A."/>
            <person name="Nishiyama T."/>
            <person name="Hasebe M."/>
            <person name="Bowman J.L."/>
            <person name="Gribskov M."/>
            <person name="dePamphilis C."/>
            <person name="Albert V.A."/>
            <person name="Aono N."/>
            <person name="Aoyama T."/>
            <person name="Ambrose B.A."/>
            <person name="Ashton N.W."/>
            <person name="Axtell M.J."/>
            <person name="Barker E."/>
            <person name="Barker M.S."/>
            <person name="Bennetzen J.L."/>
            <person name="Bonawitz N.D."/>
            <person name="Chapple C."/>
            <person name="Cheng C."/>
            <person name="Correa L.G."/>
            <person name="Dacre M."/>
            <person name="DeBarry J."/>
            <person name="Dreyer I."/>
            <person name="Elias M."/>
            <person name="Engstrom E.M."/>
            <person name="Estelle M."/>
            <person name="Feng L."/>
            <person name="Finet C."/>
            <person name="Floyd S.K."/>
            <person name="Frommer W.B."/>
            <person name="Fujita T."/>
            <person name="Gramzow L."/>
            <person name="Gutensohn M."/>
            <person name="Harholt J."/>
            <person name="Hattori M."/>
            <person name="Heyl A."/>
            <person name="Hirai T."/>
            <person name="Hiwatashi Y."/>
            <person name="Ishikawa M."/>
            <person name="Iwata M."/>
            <person name="Karol K.G."/>
            <person name="Koehler B."/>
            <person name="Kolukisaoglu U."/>
            <person name="Kubo M."/>
            <person name="Kurata T."/>
            <person name="Lalonde S."/>
            <person name="Li K."/>
            <person name="Li Y."/>
            <person name="Litt A."/>
            <person name="Lyons E."/>
            <person name="Manning G."/>
            <person name="Maruyama T."/>
            <person name="Michael T.P."/>
            <person name="Mikami K."/>
            <person name="Miyazaki S."/>
            <person name="Morinaga S."/>
            <person name="Murata T."/>
            <person name="Mueller-Roeber B."/>
            <person name="Nelson D.R."/>
            <person name="Obara M."/>
            <person name="Oguri Y."/>
            <person name="Olmstead R.G."/>
            <person name="Onodera N."/>
            <person name="Petersen B.L."/>
            <person name="Pils B."/>
            <person name="Prigge M."/>
            <person name="Rensing S.A."/>
            <person name="Riano-Pachon D.M."/>
            <person name="Roberts A.W."/>
            <person name="Sato Y."/>
            <person name="Scheller H.V."/>
            <person name="Schulz B."/>
            <person name="Schulz C."/>
            <person name="Shakirov E.V."/>
            <person name="Shibagaki N."/>
            <person name="Shinohara N."/>
            <person name="Shippen D.E."/>
            <person name="Soerensen I."/>
            <person name="Sotooka R."/>
            <person name="Sugimoto N."/>
            <person name="Sugita M."/>
            <person name="Sumikawa N."/>
            <person name="Tanurdzic M."/>
            <person name="Theissen G."/>
            <person name="Ulvskov P."/>
            <person name="Wakazuki S."/>
            <person name="Weng J.K."/>
            <person name="Willats W.W."/>
            <person name="Wipf D."/>
            <person name="Wolf P.G."/>
            <person name="Yang L."/>
            <person name="Zimmer A.D."/>
            <person name="Zhu Q."/>
            <person name="Mitros T."/>
            <person name="Hellsten U."/>
            <person name="Loque D."/>
            <person name="Otillar R."/>
            <person name="Salamov A."/>
            <person name="Schmutz J."/>
            <person name="Shapiro H."/>
            <person name="Lindquist E."/>
            <person name="Lucas S."/>
            <person name="Rokhsar D."/>
            <person name="Grigoriev I.V."/>
        </authorList>
    </citation>
    <scope>NUCLEOTIDE SEQUENCE [LARGE SCALE GENOMIC DNA]</scope>
</reference>
<dbReference type="eggNOG" id="KOG4197">
    <property type="taxonomic scope" value="Eukaryota"/>
</dbReference>
<evidence type="ECO:0000256" key="2">
    <source>
        <dbReference type="PROSITE-ProRule" id="PRU00708"/>
    </source>
</evidence>
<sequence>MIQSVGVGVRILALCSGEKTDESARNSIVLSFGRHKGKRLSSVSNSYLSWMVANLPGDPWADLAQQHLSDRRSPLSSHWRWIESSLAGAQSLEEARAIQARIFANLPGAAEDAQVGNLLVQAMARLGGTKDARVAFARIKIKDAASWSAMIEGYSRNGQHRKAIDLYRRLLFQAEIEPNAAIFAAALEACGSLKMPRDGISVHARIAATGQELLKALQISILEMYGRLELGVSIRESTEDLDLGVENSVLNLFARCGGMERAWYFFRGMRERDAVSWNTMLWACAHRGLDRQALGLFREMDLEGVEANLFALRWIVRACSTSLAEECQGVYEWELDQAVANSPLEQ</sequence>
<dbReference type="InterPro" id="IPR046960">
    <property type="entry name" value="PPR_At4g14850-like_plant"/>
</dbReference>
<dbReference type="PROSITE" id="PS51375">
    <property type="entry name" value="PPR"/>
    <property type="match status" value="2"/>
</dbReference>
<protein>
    <recommendedName>
        <fullName evidence="5">Pentacotripeptide-repeat region of PRORP domain-containing protein</fullName>
    </recommendedName>
</protein>
<keyword evidence="4" id="KW-1185">Reference proteome</keyword>
<evidence type="ECO:0000313" key="3">
    <source>
        <dbReference type="EMBL" id="EFJ34154.1"/>
    </source>
</evidence>
<dbReference type="InterPro" id="IPR002885">
    <property type="entry name" value="PPR_rpt"/>
</dbReference>
<dbReference type="InterPro" id="IPR011990">
    <property type="entry name" value="TPR-like_helical_dom_sf"/>
</dbReference>
<dbReference type="Proteomes" id="UP000001514">
    <property type="component" value="Unassembled WGS sequence"/>
</dbReference>
<dbReference type="HOGENOM" id="CLU_802643_0_0_1"/>
<evidence type="ECO:0008006" key="5">
    <source>
        <dbReference type="Google" id="ProtNLM"/>
    </source>
</evidence>
<dbReference type="InParanoid" id="D8R0V9"/>
<evidence type="ECO:0000313" key="4">
    <source>
        <dbReference type="Proteomes" id="UP000001514"/>
    </source>
</evidence>
<dbReference type="NCBIfam" id="TIGR00756">
    <property type="entry name" value="PPR"/>
    <property type="match status" value="1"/>
</dbReference>
<feature type="repeat" description="PPR" evidence="2">
    <location>
        <begin position="273"/>
        <end position="307"/>
    </location>
</feature>
<dbReference type="AlphaFoldDB" id="D8R0V9"/>
<name>D8R0V9_SELML</name>
<keyword evidence="1" id="KW-0677">Repeat</keyword>
<dbReference type="Gramene" id="EFJ34154">
    <property type="protein sequence ID" value="EFJ34154"/>
    <property type="gene ID" value="SELMODRAFT_439165"/>
</dbReference>
<proteinExistence type="predicted"/>
<accession>D8R0V9</accession>
<dbReference type="EMBL" id="GL377570">
    <property type="protein sequence ID" value="EFJ34154.1"/>
    <property type="molecule type" value="Genomic_DNA"/>
</dbReference>
<dbReference type="Pfam" id="PF01535">
    <property type="entry name" value="PPR"/>
    <property type="match status" value="3"/>
</dbReference>
<dbReference type="GO" id="GO:0009451">
    <property type="term" value="P:RNA modification"/>
    <property type="evidence" value="ECO:0007669"/>
    <property type="project" value="InterPro"/>
</dbReference>
<evidence type="ECO:0000256" key="1">
    <source>
        <dbReference type="ARBA" id="ARBA00022737"/>
    </source>
</evidence>